<feature type="region of interest" description="Disordered" evidence="5">
    <location>
        <begin position="205"/>
        <end position="241"/>
    </location>
</feature>
<dbReference type="InterPro" id="IPR036625">
    <property type="entry name" value="E3-bd_dom_sf"/>
</dbReference>
<dbReference type="AlphaFoldDB" id="A0A537K0P2"/>
<dbReference type="PROSITE" id="PS51826">
    <property type="entry name" value="PSBD"/>
    <property type="match status" value="1"/>
</dbReference>
<protein>
    <recommendedName>
        <fullName evidence="4">Dihydrolipoamide acetyltransferase component of pyruvate dehydrogenase complex</fullName>
        <ecNumber evidence="4">2.3.1.-</ecNumber>
    </recommendedName>
</protein>
<dbReference type="SUPFAM" id="SSF51230">
    <property type="entry name" value="Single hybrid motif"/>
    <property type="match status" value="1"/>
</dbReference>
<evidence type="ECO:0000256" key="3">
    <source>
        <dbReference type="ARBA" id="ARBA00022823"/>
    </source>
</evidence>
<dbReference type="GO" id="GO:0016746">
    <property type="term" value="F:acyltransferase activity"/>
    <property type="evidence" value="ECO:0007669"/>
    <property type="project" value="UniProtKB-KW"/>
</dbReference>
<dbReference type="InterPro" id="IPR000089">
    <property type="entry name" value="Biotin_lipoyl"/>
</dbReference>
<dbReference type="PANTHER" id="PTHR23151:SF90">
    <property type="entry name" value="DIHYDROLIPOYLLYSINE-RESIDUE ACETYLTRANSFERASE COMPONENT OF PYRUVATE DEHYDROGENASE COMPLEX, MITOCHONDRIAL-RELATED"/>
    <property type="match status" value="1"/>
</dbReference>
<comment type="cofactor">
    <cofactor evidence="1 4">
        <name>(R)-lipoate</name>
        <dbReference type="ChEBI" id="CHEBI:83088"/>
    </cofactor>
</comment>
<dbReference type="InterPro" id="IPR001078">
    <property type="entry name" value="2-oxoacid_DH_actylTfrase"/>
</dbReference>
<dbReference type="Pfam" id="PF00364">
    <property type="entry name" value="Biotin_lipoyl"/>
    <property type="match status" value="1"/>
</dbReference>
<evidence type="ECO:0000256" key="5">
    <source>
        <dbReference type="SAM" id="MobiDB-lite"/>
    </source>
</evidence>
<dbReference type="InterPro" id="IPR023213">
    <property type="entry name" value="CAT-like_dom_sf"/>
</dbReference>
<feature type="region of interest" description="Disordered" evidence="5">
    <location>
        <begin position="86"/>
        <end position="192"/>
    </location>
</feature>
<feature type="compositionally biased region" description="Low complexity" evidence="5">
    <location>
        <begin position="205"/>
        <end position="238"/>
    </location>
</feature>
<organism evidence="8 9">
    <name type="scientific">Candidatus Segetimicrobium genomatis</name>
    <dbReference type="NCBI Taxonomy" id="2569760"/>
    <lineage>
        <taxon>Bacteria</taxon>
        <taxon>Bacillati</taxon>
        <taxon>Candidatus Sysuimicrobiota</taxon>
        <taxon>Candidatus Sysuimicrobiia</taxon>
        <taxon>Candidatus Sysuimicrobiales</taxon>
        <taxon>Candidatus Segetimicrobiaceae</taxon>
        <taxon>Candidatus Segetimicrobium</taxon>
    </lineage>
</organism>
<dbReference type="EMBL" id="VBAK01000125">
    <property type="protein sequence ID" value="TMI89351.1"/>
    <property type="molecule type" value="Genomic_DNA"/>
</dbReference>
<dbReference type="PANTHER" id="PTHR23151">
    <property type="entry name" value="DIHYDROLIPOAMIDE ACETYL/SUCCINYL-TRANSFERASE-RELATED"/>
    <property type="match status" value="1"/>
</dbReference>
<dbReference type="InterPro" id="IPR004167">
    <property type="entry name" value="PSBD"/>
</dbReference>
<dbReference type="PROSITE" id="PS00189">
    <property type="entry name" value="LIPOYL"/>
    <property type="match status" value="1"/>
</dbReference>
<dbReference type="Gene3D" id="2.40.50.100">
    <property type="match status" value="1"/>
</dbReference>
<dbReference type="Pfam" id="PF00198">
    <property type="entry name" value="2-oxoacid_dh"/>
    <property type="match status" value="1"/>
</dbReference>
<feature type="domain" description="Peripheral subunit-binding (PSBD)" evidence="7">
    <location>
        <begin position="165"/>
        <end position="202"/>
    </location>
</feature>
<dbReference type="InterPro" id="IPR045257">
    <property type="entry name" value="E2/Pdx1"/>
</dbReference>
<keyword evidence="4" id="KW-0808">Transferase</keyword>
<comment type="caution">
    <text evidence="8">The sequence shown here is derived from an EMBL/GenBank/DDBJ whole genome shotgun (WGS) entry which is preliminary data.</text>
</comment>
<dbReference type="SUPFAM" id="SSF52777">
    <property type="entry name" value="CoA-dependent acyltransferases"/>
    <property type="match status" value="1"/>
</dbReference>
<dbReference type="PROSITE" id="PS50968">
    <property type="entry name" value="BIOTINYL_LIPOYL"/>
    <property type="match status" value="1"/>
</dbReference>
<evidence type="ECO:0000313" key="9">
    <source>
        <dbReference type="Proteomes" id="UP000318509"/>
    </source>
</evidence>
<sequence length="487" mass="50488">MATEVVLPRLGLTQEEGTVVRWLKVEGSRVAKGEPLFEVMTDKATLEVEAPASGVLLRILVAEGGTVPVATPIAVIGEPDEAALHSALGAPGTGGRAHTAGGQAEAGRSGGAAANADRKADQRPIEAGSRAEVGAEWSQDTAAGNGPGRNVSAASPAPDPTGRVKISPRARALADAQGVDVRSLAGTGPGGRVIERDVQQAIAARGTAPAGGAQAPAAQRAQAAGSPGPQAAASAPTAVPAPPVRQVPEVAAGPSPAAAPGAAAARMRAIIARRMLESLQTTAQLTLTTEVDMEETERLRSEVGPELERREGVRVTYTDLVVRAVAVALREHPAVNARWEGEGARRLPEIHIGVAVALDEGLVVPVVRHADRATLAQVSAAIRDLSERARGMRLRPEEMQGSTFTVTNLGMYDVDAFTPVLNPPEAGILGVGRLHRRPAAVGDRVEVRAGMVLSLTFDHRVVDGAPAAQFLQRTKFILEHPYLLLLP</sequence>
<dbReference type="EC" id="2.3.1.-" evidence="4"/>
<dbReference type="CDD" id="cd06849">
    <property type="entry name" value="lipoyl_domain"/>
    <property type="match status" value="1"/>
</dbReference>
<dbReference type="Gene3D" id="4.10.320.10">
    <property type="entry name" value="E3-binding domain"/>
    <property type="match status" value="1"/>
</dbReference>
<keyword evidence="4" id="KW-0012">Acyltransferase</keyword>
<dbReference type="InterPro" id="IPR003016">
    <property type="entry name" value="2-oxoA_DH_lipoyl-BS"/>
</dbReference>
<accession>A0A537K0P2</accession>
<evidence type="ECO:0000256" key="2">
    <source>
        <dbReference type="ARBA" id="ARBA00007317"/>
    </source>
</evidence>
<dbReference type="GO" id="GO:0045254">
    <property type="term" value="C:pyruvate dehydrogenase complex"/>
    <property type="evidence" value="ECO:0007669"/>
    <property type="project" value="InterPro"/>
</dbReference>
<reference evidence="8 9" key="1">
    <citation type="journal article" date="2019" name="Nat. Microbiol.">
        <title>Mediterranean grassland soil C-N compound turnover is dependent on rainfall and depth, and is mediated by genomically divergent microorganisms.</title>
        <authorList>
            <person name="Diamond S."/>
            <person name="Andeer P.F."/>
            <person name="Li Z."/>
            <person name="Crits-Christoph A."/>
            <person name="Burstein D."/>
            <person name="Anantharaman K."/>
            <person name="Lane K.R."/>
            <person name="Thomas B.C."/>
            <person name="Pan C."/>
            <person name="Northen T.R."/>
            <person name="Banfield J.F."/>
        </authorList>
    </citation>
    <scope>NUCLEOTIDE SEQUENCE [LARGE SCALE GENOMIC DNA]</scope>
    <source>
        <strain evidence="8">NP_3</strain>
    </source>
</reference>
<feature type="domain" description="Lipoyl-binding" evidence="6">
    <location>
        <begin position="2"/>
        <end position="77"/>
    </location>
</feature>
<name>A0A537K0P2_9BACT</name>
<dbReference type="Pfam" id="PF02817">
    <property type="entry name" value="E3_binding"/>
    <property type="match status" value="1"/>
</dbReference>
<dbReference type="SUPFAM" id="SSF47005">
    <property type="entry name" value="Peripheral subunit-binding domain of 2-oxo acid dehydrogenase complex"/>
    <property type="match status" value="1"/>
</dbReference>
<evidence type="ECO:0000259" key="6">
    <source>
        <dbReference type="PROSITE" id="PS50968"/>
    </source>
</evidence>
<gene>
    <name evidence="8" type="ORF">E6H00_10165</name>
</gene>
<dbReference type="Proteomes" id="UP000318509">
    <property type="component" value="Unassembled WGS sequence"/>
</dbReference>
<proteinExistence type="inferred from homology"/>
<evidence type="ECO:0000259" key="7">
    <source>
        <dbReference type="PROSITE" id="PS51826"/>
    </source>
</evidence>
<dbReference type="Gene3D" id="3.30.559.10">
    <property type="entry name" value="Chloramphenicol acetyltransferase-like domain"/>
    <property type="match status" value="1"/>
</dbReference>
<evidence type="ECO:0000256" key="1">
    <source>
        <dbReference type="ARBA" id="ARBA00001938"/>
    </source>
</evidence>
<dbReference type="InterPro" id="IPR011053">
    <property type="entry name" value="Single_hybrid_motif"/>
</dbReference>
<dbReference type="GO" id="GO:0006086">
    <property type="term" value="P:pyruvate decarboxylation to acetyl-CoA"/>
    <property type="evidence" value="ECO:0007669"/>
    <property type="project" value="InterPro"/>
</dbReference>
<comment type="similarity">
    <text evidence="2 4">Belongs to the 2-oxoacid dehydrogenase family.</text>
</comment>
<evidence type="ECO:0000313" key="8">
    <source>
        <dbReference type="EMBL" id="TMI89351.1"/>
    </source>
</evidence>
<keyword evidence="3 4" id="KW-0450">Lipoyl</keyword>
<evidence type="ECO:0000256" key="4">
    <source>
        <dbReference type="RuleBase" id="RU003423"/>
    </source>
</evidence>